<dbReference type="PROSITE" id="PS51257">
    <property type="entry name" value="PROKAR_LIPOPROTEIN"/>
    <property type="match status" value="1"/>
</dbReference>
<keyword evidence="2" id="KW-0813">Transport</keyword>
<gene>
    <name evidence="5" type="primary">dctP</name>
    <name evidence="5" type="ORF">M3M28_08790</name>
</gene>
<reference evidence="5" key="1">
    <citation type="submission" date="2022-05" db="EMBL/GenBank/DDBJ databases">
        <title>Complete genome sequence of toluene-degrading Gulosibacter sediminis strain ACHW.36C.</title>
        <authorList>
            <person name="Wai A.C."/>
            <person name="Lai G.K."/>
            <person name="Griffin S.D."/>
            <person name="Leung F.C."/>
        </authorList>
    </citation>
    <scope>NUCLEOTIDE SEQUENCE [LARGE SCALE GENOMIC DNA]</scope>
    <source>
        <strain evidence="5">ACHW.36C</strain>
    </source>
</reference>
<dbReference type="PANTHER" id="PTHR33376">
    <property type="match status" value="1"/>
</dbReference>
<feature type="chain" id="PRO_5047547868" evidence="4">
    <location>
        <begin position="27"/>
        <end position="376"/>
    </location>
</feature>
<evidence type="ECO:0000256" key="1">
    <source>
        <dbReference type="ARBA" id="ARBA00009023"/>
    </source>
</evidence>
<dbReference type="NCBIfam" id="NF037995">
    <property type="entry name" value="TRAP_S1"/>
    <property type="match status" value="1"/>
</dbReference>
<dbReference type="PANTHER" id="PTHR33376:SF7">
    <property type="entry name" value="C4-DICARBOXYLATE-BINDING PROTEIN DCTB"/>
    <property type="match status" value="1"/>
</dbReference>
<protein>
    <submittedName>
        <fullName evidence="5">TRAP transporter substrate-binding protein DctP</fullName>
    </submittedName>
</protein>
<dbReference type="Pfam" id="PF03480">
    <property type="entry name" value="DctP"/>
    <property type="match status" value="1"/>
</dbReference>
<dbReference type="EMBL" id="CP097160">
    <property type="protein sequence ID" value="UQN14149.1"/>
    <property type="molecule type" value="Genomic_DNA"/>
</dbReference>
<dbReference type="InterPro" id="IPR018389">
    <property type="entry name" value="DctP_fam"/>
</dbReference>
<keyword evidence="3 4" id="KW-0732">Signal</keyword>
<evidence type="ECO:0000313" key="5">
    <source>
        <dbReference type="EMBL" id="UQN14149.1"/>
    </source>
</evidence>
<sequence length="376" mass="40092">MLRMKSRRKGAYYALVAAATSSLLLAGCSDGASGGDGAAEYTFTLATAATDGTPNAAAQDWYLDRLEEASDGRISIERTTAEAICAAPEVVECLRDGRADIGVTVPDYTPQYFPTLSVVGIPFINQNSQAVTAALYELHTTNETAIASMDSAGLHYVSAWPVGRLLIGTMEQTTSVADLSGLQARASGPVIQEVLQDAGMNINAITASETYESVERGVINSTAGAIDFPVNYRLMELIPNWVDPGIGQYSTFGMWFSASAYDSLPDDLKQIVDEVTAEFNGGEAIAAFNGSAAGQCQEMLDSPDVDSVTAWDESATQEWQDQVGDSAEASWEEIAGSYGLEDAGSFLDAYKAAYAKYEDAEYDDATIDCVDQFAER</sequence>
<comment type="similarity">
    <text evidence="1">Belongs to the bacterial solute-binding protein 7 family.</text>
</comment>
<dbReference type="InterPro" id="IPR038404">
    <property type="entry name" value="TRAP_DctP_sf"/>
</dbReference>
<evidence type="ECO:0000256" key="3">
    <source>
        <dbReference type="ARBA" id="ARBA00022729"/>
    </source>
</evidence>
<proteinExistence type="inferred from homology"/>
<organism evidence="5">
    <name type="scientific">Gulosibacter sediminis</name>
    <dbReference type="NCBI Taxonomy" id="1729695"/>
    <lineage>
        <taxon>Bacteria</taxon>
        <taxon>Bacillati</taxon>
        <taxon>Actinomycetota</taxon>
        <taxon>Actinomycetes</taxon>
        <taxon>Micrococcales</taxon>
        <taxon>Microbacteriaceae</taxon>
        <taxon>Gulosibacter</taxon>
    </lineage>
</organism>
<evidence type="ECO:0000256" key="4">
    <source>
        <dbReference type="SAM" id="SignalP"/>
    </source>
</evidence>
<accession>A0ABY4MVS6</accession>
<dbReference type="Gene3D" id="3.40.190.170">
    <property type="entry name" value="Bacterial extracellular solute-binding protein, family 7"/>
    <property type="match status" value="1"/>
</dbReference>
<feature type="signal peptide" evidence="4">
    <location>
        <begin position="1"/>
        <end position="26"/>
    </location>
</feature>
<name>A0ABY4MVS6_9MICO</name>
<evidence type="ECO:0000256" key="2">
    <source>
        <dbReference type="ARBA" id="ARBA00022448"/>
    </source>
</evidence>